<sequence>MKKHVKVSVCLVIVSGALASCTSADPTAYAGLASAQHLKADPSDRSGRIPYRYNSGANWRQYDKVIIDPVTVYRGQDNQFGKVGEQDKTALASYMQSQFTQKLRTRFSVVNSPAPGTLRVHLTLTGAKTTTPVLGPFSHLDVGGGVYNVVQAARDKEGSMTGSVAYAVEIYDATTNTLLSAYVSKQYPNAMNVGASFGALKASQVAIDKGADALLAQLRP</sequence>
<dbReference type="RefSeq" id="WP_172694563.1">
    <property type="nucleotide sequence ID" value="NZ_MK318973.1"/>
</dbReference>
<geneLocation type="plasmid" evidence="2">
    <name>pOC-Colt5.8</name>
</geneLocation>
<name>A0A4P8DJP8_RHIRH</name>
<dbReference type="AlphaFoldDB" id="A0A4P8DJP8"/>
<keyword evidence="1" id="KW-0732">Signal</keyword>
<dbReference type="Pfam" id="PF11769">
    <property type="entry name" value="DUF3313"/>
    <property type="match status" value="1"/>
</dbReference>
<accession>A0A4P8DJP8</accession>
<dbReference type="EMBL" id="MK318973">
    <property type="protein sequence ID" value="QCL10721.1"/>
    <property type="molecule type" value="Genomic_DNA"/>
</dbReference>
<keyword evidence="2" id="KW-0614">Plasmid</keyword>
<proteinExistence type="predicted"/>
<organism evidence="2">
    <name type="scientific">Rhizobium rhizogenes</name>
    <name type="common">Agrobacterium rhizogenes</name>
    <dbReference type="NCBI Taxonomy" id="359"/>
    <lineage>
        <taxon>Bacteria</taxon>
        <taxon>Pseudomonadati</taxon>
        <taxon>Pseudomonadota</taxon>
        <taxon>Alphaproteobacteria</taxon>
        <taxon>Hyphomicrobiales</taxon>
        <taxon>Rhizobiaceae</taxon>
        <taxon>Rhizobium/Agrobacterium group</taxon>
        <taxon>Rhizobium</taxon>
    </lineage>
</organism>
<evidence type="ECO:0008006" key="3">
    <source>
        <dbReference type="Google" id="ProtNLM"/>
    </source>
</evidence>
<evidence type="ECO:0000256" key="1">
    <source>
        <dbReference type="SAM" id="SignalP"/>
    </source>
</evidence>
<feature type="signal peptide" evidence="1">
    <location>
        <begin position="1"/>
        <end position="19"/>
    </location>
</feature>
<dbReference type="InterPro" id="IPR021747">
    <property type="entry name" value="DUF3313"/>
</dbReference>
<reference evidence="2" key="1">
    <citation type="journal article" date="2019" name="Genome Biol. Evol.">
        <title>Evolutionary Relatedness and Classification of Tumour-Inducing and Opine-Catabolic Plasmids in Three Rhizobium rhizogenes Strains Isolated from the Same Crown Gall Tumour.</title>
        <authorList>
            <person name="Kuzmanovic N."/>
            <person name="Pulawska J."/>
        </authorList>
    </citation>
    <scope>NUCLEOTIDE SEQUENCE</scope>
    <source>
        <strain evidence="2">Colt5.8</strain>
        <plasmid evidence="2">pOC-Colt5.8</plasmid>
    </source>
</reference>
<protein>
    <recommendedName>
        <fullName evidence="3">DUF3313 domain-containing protein</fullName>
    </recommendedName>
</protein>
<dbReference type="PROSITE" id="PS51257">
    <property type="entry name" value="PROKAR_LIPOPROTEIN"/>
    <property type="match status" value="1"/>
</dbReference>
<evidence type="ECO:0000313" key="2">
    <source>
        <dbReference type="EMBL" id="QCL10721.1"/>
    </source>
</evidence>
<feature type="chain" id="PRO_5020544570" description="DUF3313 domain-containing protein" evidence="1">
    <location>
        <begin position="20"/>
        <end position="220"/>
    </location>
</feature>
<gene>
    <name evidence="2" type="ORF">pOC-C5.8_545</name>
</gene>